<accession>A0A5D2YWF1</accession>
<name>A0A5D2YWF1_GOSMU</name>
<evidence type="ECO:0000313" key="1">
    <source>
        <dbReference type="EMBL" id="TYJ30349.1"/>
    </source>
</evidence>
<dbReference type="Proteomes" id="UP000323597">
    <property type="component" value="Chromosome A06"/>
</dbReference>
<gene>
    <name evidence="1" type="ORF">E1A91_A06G124700v1</name>
</gene>
<proteinExistence type="predicted"/>
<keyword evidence="2" id="KW-1185">Reference proteome</keyword>
<dbReference type="EMBL" id="CM017641">
    <property type="protein sequence ID" value="TYJ30349.1"/>
    <property type="molecule type" value="Genomic_DNA"/>
</dbReference>
<reference evidence="1 2" key="1">
    <citation type="submission" date="2019-07" db="EMBL/GenBank/DDBJ databases">
        <title>WGS assembly of Gossypium mustelinum.</title>
        <authorList>
            <person name="Chen Z.J."/>
            <person name="Sreedasyam A."/>
            <person name="Ando A."/>
            <person name="Song Q."/>
            <person name="De L."/>
            <person name="Hulse-Kemp A."/>
            <person name="Ding M."/>
            <person name="Ye W."/>
            <person name="Kirkbride R."/>
            <person name="Jenkins J."/>
            <person name="Plott C."/>
            <person name="Lovell J."/>
            <person name="Lin Y.-M."/>
            <person name="Vaughn R."/>
            <person name="Liu B."/>
            <person name="Li W."/>
            <person name="Simpson S."/>
            <person name="Scheffler B."/>
            <person name="Saski C."/>
            <person name="Grover C."/>
            <person name="Hu G."/>
            <person name="Conover J."/>
            <person name="Carlson J."/>
            <person name="Shu S."/>
            <person name="Boston L."/>
            <person name="Williams M."/>
            <person name="Peterson D."/>
            <person name="Mcgee K."/>
            <person name="Jones D."/>
            <person name="Wendel J."/>
            <person name="Stelly D."/>
            <person name="Grimwood J."/>
            <person name="Schmutz J."/>
        </authorList>
    </citation>
    <scope>NUCLEOTIDE SEQUENCE [LARGE SCALE GENOMIC DNA]</scope>
    <source>
        <strain evidence="1">1408120.09</strain>
    </source>
</reference>
<organism evidence="1 2">
    <name type="scientific">Gossypium mustelinum</name>
    <name type="common">Cotton</name>
    <name type="synonym">Gossypium caicoense</name>
    <dbReference type="NCBI Taxonomy" id="34275"/>
    <lineage>
        <taxon>Eukaryota</taxon>
        <taxon>Viridiplantae</taxon>
        <taxon>Streptophyta</taxon>
        <taxon>Embryophyta</taxon>
        <taxon>Tracheophyta</taxon>
        <taxon>Spermatophyta</taxon>
        <taxon>Magnoliopsida</taxon>
        <taxon>eudicotyledons</taxon>
        <taxon>Gunneridae</taxon>
        <taxon>Pentapetalae</taxon>
        <taxon>rosids</taxon>
        <taxon>malvids</taxon>
        <taxon>Malvales</taxon>
        <taxon>Malvaceae</taxon>
        <taxon>Malvoideae</taxon>
        <taxon>Gossypium</taxon>
    </lineage>
</organism>
<evidence type="ECO:0000313" key="2">
    <source>
        <dbReference type="Proteomes" id="UP000323597"/>
    </source>
</evidence>
<dbReference type="AlphaFoldDB" id="A0A5D2YWF1"/>
<protein>
    <submittedName>
        <fullName evidence="1">Uncharacterized protein</fullName>
    </submittedName>
</protein>
<sequence length="119" mass="13506">MKNLQHNLPLQRILKNPLSSVNPIFPILLHNFSNRFWRIVKPKKATCRQRPSKARMCVALLAVLDTNRILVHPNSAAKSIALSHALASATTASTTSLEGYCCMNEYIRRKDAKNVPRKW</sequence>